<gene>
    <name evidence="2" type="ORF">N1851_002391</name>
</gene>
<feature type="region of interest" description="Disordered" evidence="1">
    <location>
        <begin position="93"/>
        <end position="123"/>
    </location>
</feature>
<dbReference type="EMBL" id="JAOPHQ010000293">
    <property type="protein sequence ID" value="KAK0155257.1"/>
    <property type="molecule type" value="Genomic_DNA"/>
</dbReference>
<evidence type="ECO:0000313" key="2">
    <source>
        <dbReference type="EMBL" id="KAK0155257.1"/>
    </source>
</evidence>
<evidence type="ECO:0000256" key="1">
    <source>
        <dbReference type="SAM" id="MobiDB-lite"/>
    </source>
</evidence>
<name>A0AA47PD28_MERPO</name>
<dbReference type="PANTHER" id="PTHR47331">
    <property type="entry name" value="PHD-TYPE DOMAIN-CONTAINING PROTEIN"/>
    <property type="match status" value="1"/>
</dbReference>
<keyword evidence="3" id="KW-1185">Reference proteome</keyword>
<dbReference type="Proteomes" id="UP001174136">
    <property type="component" value="Unassembled WGS sequence"/>
</dbReference>
<dbReference type="PANTHER" id="PTHR47331:SF3">
    <property type="match status" value="1"/>
</dbReference>
<organism evidence="2 3">
    <name type="scientific">Merluccius polli</name>
    <name type="common">Benguela hake</name>
    <name type="synonym">Merluccius cadenati</name>
    <dbReference type="NCBI Taxonomy" id="89951"/>
    <lineage>
        <taxon>Eukaryota</taxon>
        <taxon>Metazoa</taxon>
        <taxon>Chordata</taxon>
        <taxon>Craniata</taxon>
        <taxon>Vertebrata</taxon>
        <taxon>Euteleostomi</taxon>
        <taxon>Actinopterygii</taxon>
        <taxon>Neopterygii</taxon>
        <taxon>Teleostei</taxon>
        <taxon>Neoteleostei</taxon>
        <taxon>Acanthomorphata</taxon>
        <taxon>Zeiogadaria</taxon>
        <taxon>Gadariae</taxon>
        <taxon>Gadiformes</taxon>
        <taxon>Gadoidei</taxon>
        <taxon>Merlucciidae</taxon>
        <taxon>Merluccius</taxon>
    </lineage>
</organism>
<protein>
    <submittedName>
        <fullName evidence="2">Uncharacterized protein</fullName>
    </submittedName>
</protein>
<accession>A0AA47PD28</accession>
<feature type="compositionally biased region" description="Polar residues" evidence="1">
    <location>
        <begin position="98"/>
        <end position="110"/>
    </location>
</feature>
<reference evidence="2" key="1">
    <citation type="journal article" date="2023" name="Front. Mar. Sci.">
        <title>A new Merluccius polli reference genome to investigate the effects of global change in West African waters.</title>
        <authorList>
            <person name="Mateo J.L."/>
            <person name="Blanco-Fernandez C."/>
            <person name="Garcia-Vazquez E."/>
            <person name="Machado-Schiaffino G."/>
        </authorList>
    </citation>
    <scope>NUCLEOTIDE SEQUENCE</scope>
    <source>
        <strain evidence="2">C29</strain>
        <tissue evidence="2">Fin</tissue>
    </source>
</reference>
<evidence type="ECO:0000313" key="3">
    <source>
        <dbReference type="Proteomes" id="UP001174136"/>
    </source>
</evidence>
<proteinExistence type="predicted"/>
<comment type="caution">
    <text evidence="2">The sequence shown here is derived from an EMBL/GenBank/DDBJ whole genome shotgun (WGS) entry which is preliminary data.</text>
</comment>
<feature type="compositionally biased region" description="Low complexity" evidence="1">
    <location>
        <begin position="112"/>
        <end position="123"/>
    </location>
</feature>
<dbReference type="AlphaFoldDB" id="A0AA47PD28"/>
<sequence>MVEKLNQLKTSRKSKLALITRRKNELIKLMENVCNVELVKSKELNESVKALLSAEDAEKEQKEWYKPKMTAFSECVEEATKWIKGQSEIDADECNDDVTPQDSVSNIKSVRSQKSTRSGRSSKSSVLSARLKLESKRVELMVRAAGLERRQELEKEEALLKARKENLDLETEIAANAAKLNIINEYEDSYMAQPQAMDMMNEYLDRGLAENTFDEGASDVYAQAALLVNTDSDAPPLKVELQKELEKIENPNLQVHVEQRVSTVCRKTTKFKSHEEIVNADKRPMQDITPPIPQPQKDMRAGAYLKAAHIIQHIPCDPINPQAKQIFNQGHMDLSNLANIMQKQNMITEALVKQQSLSLLPPLSIPVFKGDPLDYQFFIRAFEHGIEDRTENSKDRLYFPEQFTTGQPRELWKTLKL</sequence>